<dbReference type="PANTHER" id="PTHR41774">
    <property type="match status" value="1"/>
</dbReference>
<dbReference type="OrthoDB" id="15981at2759"/>
<gene>
    <name evidence="2" type="ORF">BN946_scf184888.g3</name>
</gene>
<protein>
    <recommendedName>
        <fullName evidence="1">ATP phosphoribosyltransferase</fullName>
    </recommendedName>
</protein>
<proteinExistence type="predicted"/>
<dbReference type="Gene3D" id="3.30.70.120">
    <property type="match status" value="1"/>
</dbReference>
<name>A0A060SU15_PYCCI</name>
<dbReference type="HOGENOM" id="CLU_120084_1_0_1"/>
<accession>A0A060SU15</accession>
<keyword evidence="3" id="KW-1185">Reference proteome</keyword>
<dbReference type="STRING" id="5643.A0A060SU15"/>
<evidence type="ECO:0000313" key="2">
    <source>
        <dbReference type="EMBL" id="CDO75953.1"/>
    </source>
</evidence>
<dbReference type="InterPro" id="IPR036069">
    <property type="entry name" value="DUF34/NIF3_sf"/>
</dbReference>
<dbReference type="SUPFAM" id="SSF102705">
    <property type="entry name" value="NIF3 (NGG1p interacting factor 3)-like"/>
    <property type="match status" value="1"/>
</dbReference>
<dbReference type="EMBL" id="CCBP010000315">
    <property type="protein sequence ID" value="CDO75953.1"/>
    <property type="molecule type" value="Genomic_DNA"/>
</dbReference>
<comment type="caution">
    <text evidence="2">The sequence shown here is derived from an EMBL/GenBank/DDBJ whole genome shotgun (WGS) entry which is preliminary data.</text>
</comment>
<dbReference type="AlphaFoldDB" id="A0A060SU15"/>
<organism evidence="2 3">
    <name type="scientific">Pycnoporus cinnabarinus</name>
    <name type="common">Cinnabar-red polypore</name>
    <name type="synonym">Trametes cinnabarina</name>
    <dbReference type="NCBI Taxonomy" id="5643"/>
    <lineage>
        <taxon>Eukaryota</taxon>
        <taxon>Fungi</taxon>
        <taxon>Dikarya</taxon>
        <taxon>Basidiomycota</taxon>
        <taxon>Agaricomycotina</taxon>
        <taxon>Agaricomycetes</taxon>
        <taxon>Polyporales</taxon>
        <taxon>Polyporaceae</taxon>
        <taxon>Trametes</taxon>
    </lineage>
</organism>
<evidence type="ECO:0000313" key="3">
    <source>
        <dbReference type="Proteomes" id="UP000029665"/>
    </source>
</evidence>
<dbReference type="Proteomes" id="UP000029665">
    <property type="component" value="Unassembled WGS sequence"/>
</dbReference>
<sequence>MQKYKLVFFTPRTSTQTILQHLFARFPNHVGRIGAYGGCAFVTPGTGQFLPLQGAKPAIGTVGKPEHVDEDRVEVLVLGAGDSPSQSGAGVDVKSVLQELKKVHPYEEVAYDVYRLEDF</sequence>
<evidence type="ECO:0000256" key="1">
    <source>
        <dbReference type="ARBA" id="ARBA00020998"/>
    </source>
</evidence>
<dbReference type="OMA" id="YDHCAWQ"/>
<reference evidence="2" key="1">
    <citation type="submission" date="2014-01" db="EMBL/GenBank/DDBJ databases">
        <title>The genome of the white-rot fungus Pycnoporus cinnabarinus: a basidiomycete model with a versatile arsenal for lignocellulosic biomass breakdown.</title>
        <authorList>
            <person name="Levasseur A."/>
            <person name="Lomascolo A."/>
            <person name="Ruiz-Duenas F.J."/>
            <person name="Uzan E."/>
            <person name="Piumi F."/>
            <person name="Kues U."/>
            <person name="Ram A.F.J."/>
            <person name="Murat C."/>
            <person name="Haon M."/>
            <person name="Benoit I."/>
            <person name="Arfi Y."/>
            <person name="Chevret D."/>
            <person name="Drula E."/>
            <person name="Kwon M.J."/>
            <person name="Gouret P."/>
            <person name="Lesage-Meessen L."/>
            <person name="Lombard V."/>
            <person name="Mariette J."/>
            <person name="Noirot C."/>
            <person name="Park J."/>
            <person name="Patyshakuliyeva A."/>
            <person name="Wieneger R.A.B."/>
            <person name="Wosten H.A.B."/>
            <person name="Martin F."/>
            <person name="Coutinho P.M."/>
            <person name="de Vries R."/>
            <person name="Martinez A.T."/>
            <person name="Klopp C."/>
            <person name="Pontarotti P."/>
            <person name="Henrissat B."/>
            <person name="Record E."/>
        </authorList>
    </citation>
    <scope>NUCLEOTIDE SEQUENCE [LARGE SCALE GENOMIC DNA]</scope>
    <source>
        <strain evidence="2">BRFM137</strain>
    </source>
</reference>
<dbReference type="InterPro" id="IPR015867">
    <property type="entry name" value="N-reg_PII/ATP_PRibTrfase_C"/>
</dbReference>
<dbReference type="PANTHER" id="PTHR41774:SF1">
    <property type="entry name" value="NGG1P INTERACTING FACTOR NIF3"/>
    <property type="match status" value="1"/>
</dbReference>